<dbReference type="Pfam" id="PF13102">
    <property type="entry name" value="Phage_int_SAM_5"/>
    <property type="match status" value="1"/>
</dbReference>
<evidence type="ECO:0000313" key="7">
    <source>
        <dbReference type="Proteomes" id="UP000293162"/>
    </source>
</evidence>
<dbReference type="PANTHER" id="PTHR30349:SF64">
    <property type="entry name" value="PROPHAGE INTEGRASE INTD-RELATED"/>
    <property type="match status" value="1"/>
</dbReference>
<dbReference type="EMBL" id="SEWF01000022">
    <property type="protein sequence ID" value="RYU94738.1"/>
    <property type="molecule type" value="Genomic_DNA"/>
</dbReference>
<reference evidence="6 7" key="1">
    <citation type="submission" date="2019-02" db="EMBL/GenBank/DDBJ databases">
        <title>Bacterial novel species Emticicia sp. 17J42-9 isolated from soil.</title>
        <authorList>
            <person name="Jung H.-Y."/>
        </authorList>
    </citation>
    <scope>NUCLEOTIDE SEQUENCE [LARGE SCALE GENOMIC DNA]</scope>
    <source>
        <strain evidence="6 7">17J42-9</strain>
    </source>
</reference>
<dbReference type="CDD" id="cd01185">
    <property type="entry name" value="INTN1_C_like"/>
    <property type="match status" value="1"/>
</dbReference>
<dbReference type="Pfam" id="PF17293">
    <property type="entry name" value="Arm-DNA-bind_5"/>
    <property type="match status" value="1"/>
</dbReference>
<dbReference type="GO" id="GO:0006310">
    <property type="term" value="P:DNA recombination"/>
    <property type="evidence" value="ECO:0007669"/>
    <property type="project" value="UniProtKB-KW"/>
</dbReference>
<dbReference type="Pfam" id="PF00589">
    <property type="entry name" value="Phage_integrase"/>
    <property type="match status" value="1"/>
</dbReference>
<dbReference type="InterPro" id="IPR025269">
    <property type="entry name" value="SAM-like_dom"/>
</dbReference>
<dbReference type="OrthoDB" id="1094492at2"/>
<dbReference type="PROSITE" id="PS51898">
    <property type="entry name" value="TYR_RECOMBINASE"/>
    <property type="match status" value="1"/>
</dbReference>
<dbReference type="SUPFAM" id="SSF56349">
    <property type="entry name" value="DNA breaking-rejoining enzymes"/>
    <property type="match status" value="1"/>
</dbReference>
<comment type="caution">
    <text evidence="6">The sequence shown here is derived from an EMBL/GenBank/DDBJ whole genome shotgun (WGS) entry which is preliminary data.</text>
</comment>
<dbReference type="AlphaFoldDB" id="A0A4Q5LY65"/>
<sequence>MASIKVILYTSKTLSNGEHPIVIQLIKDRKIKKISIGHSCKAEQWDFKANLPKKKHPQYRELEILIEKKKNEAKALLLTLETEKNDFSFIEYEKKYHNKNKRITVFTFLDKIVEDLIKANRVGNSDVYKDLKRKLSRHTNGKDLTFSEIDQLFLNKLEQDFRERKMSEVSMSTYFRTLRATYNKAISEGYAKRTDYPFEIFKIAKFNTKTQKRAISQDDIEKIINFSAEIGSKLYDSKSIFIFSYYAWGINFNDIAKLEWKNFHEGTLNYIRSKTKKPQSVFLLPPAIEIMEYYREYRADNYIFPILDFKVHTTPVSIKYRIKKMMKQVNKDIKYIAQQVGIKEDITTYVARHTFATVMKRNGTSITIIKDLLGHGTEQETKIYLDDFASDTLYKATEVLIRKS</sequence>
<dbReference type="InterPro" id="IPR011010">
    <property type="entry name" value="DNA_brk_join_enz"/>
</dbReference>
<dbReference type="Gene3D" id="1.10.443.10">
    <property type="entry name" value="Intergrase catalytic core"/>
    <property type="match status" value="1"/>
</dbReference>
<evidence type="ECO:0000256" key="1">
    <source>
        <dbReference type="ARBA" id="ARBA00008857"/>
    </source>
</evidence>
<dbReference type="Proteomes" id="UP000293162">
    <property type="component" value="Unassembled WGS sequence"/>
</dbReference>
<evidence type="ECO:0000256" key="2">
    <source>
        <dbReference type="ARBA" id="ARBA00023125"/>
    </source>
</evidence>
<keyword evidence="4" id="KW-0175">Coiled coil</keyword>
<dbReference type="InterPro" id="IPR010998">
    <property type="entry name" value="Integrase_recombinase_N"/>
</dbReference>
<keyword evidence="3" id="KW-0233">DNA recombination</keyword>
<dbReference type="GO" id="GO:0015074">
    <property type="term" value="P:DNA integration"/>
    <property type="evidence" value="ECO:0007669"/>
    <property type="project" value="InterPro"/>
</dbReference>
<dbReference type="RefSeq" id="WP_130022148.1">
    <property type="nucleotide sequence ID" value="NZ_SEWF01000022.1"/>
</dbReference>
<dbReference type="InterPro" id="IPR002104">
    <property type="entry name" value="Integrase_catalytic"/>
</dbReference>
<dbReference type="PANTHER" id="PTHR30349">
    <property type="entry name" value="PHAGE INTEGRASE-RELATED"/>
    <property type="match status" value="1"/>
</dbReference>
<protein>
    <submittedName>
        <fullName evidence="6">Site-specific integrase</fullName>
    </submittedName>
</protein>
<dbReference type="InterPro" id="IPR013762">
    <property type="entry name" value="Integrase-like_cat_sf"/>
</dbReference>
<evidence type="ECO:0000259" key="5">
    <source>
        <dbReference type="PROSITE" id="PS51898"/>
    </source>
</evidence>
<gene>
    <name evidence="6" type="ORF">EWM59_15510</name>
</gene>
<keyword evidence="2" id="KW-0238">DNA-binding</keyword>
<dbReference type="Gene3D" id="1.10.150.130">
    <property type="match status" value="1"/>
</dbReference>
<evidence type="ECO:0000313" key="6">
    <source>
        <dbReference type="EMBL" id="RYU94738.1"/>
    </source>
</evidence>
<dbReference type="InterPro" id="IPR035386">
    <property type="entry name" value="Arm-DNA-bind_5"/>
</dbReference>
<name>A0A4Q5LY65_9BACT</name>
<evidence type="ECO:0000256" key="3">
    <source>
        <dbReference type="ARBA" id="ARBA00023172"/>
    </source>
</evidence>
<keyword evidence="7" id="KW-1185">Reference proteome</keyword>
<proteinExistence type="inferred from homology"/>
<comment type="similarity">
    <text evidence="1">Belongs to the 'phage' integrase family.</text>
</comment>
<dbReference type="GO" id="GO:0003677">
    <property type="term" value="F:DNA binding"/>
    <property type="evidence" value="ECO:0007669"/>
    <property type="project" value="UniProtKB-KW"/>
</dbReference>
<dbReference type="InterPro" id="IPR050090">
    <property type="entry name" value="Tyrosine_recombinase_XerCD"/>
</dbReference>
<evidence type="ECO:0000256" key="4">
    <source>
        <dbReference type="SAM" id="Coils"/>
    </source>
</evidence>
<accession>A0A4Q5LY65</accession>
<feature type="domain" description="Tyr recombinase" evidence="5">
    <location>
        <begin position="210"/>
        <end position="398"/>
    </location>
</feature>
<organism evidence="6 7">
    <name type="scientific">Emticicia agri</name>
    <dbReference type="NCBI Taxonomy" id="2492393"/>
    <lineage>
        <taxon>Bacteria</taxon>
        <taxon>Pseudomonadati</taxon>
        <taxon>Bacteroidota</taxon>
        <taxon>Cytophagia</taxon>
        <taxon>Cytophagales</taxon>
        <taxon>Leadbetterellaceae</taxon>
        <taxon>Emticicia</taxon>
    </lineage>
</organism>
<feature type="coiled-coil region" evidence="4">
    <location>
        <begin position="59"/>
        <end position="86"/>
    </location>
</feature>